<keyword evidence="11" id="KW-1185">Reference proteome</keyword>
<keyword evidence="3 7" id="KW-0812">Transmembrane</keyword>
<feature type="domain" description="ABC-2 type transporter transmembrane" evidence="8">
    <location>
        <begin position="179"/>
        <end position="397"/>
    </location>
</feature>
<feature type="domain" description="Plant PDR ABC transporter associated" evidence="9">
    <location>
        <begin position="402"/>
        <end position="464"/>
    </location>
</feature>
<dbReference type="Proteomes" id="UP000237000">
    <property type="component" value="Unassembled WGS sequence"/>
</dbReference>
<feature type="transmembrane region" description="Helical" evidence="7">
    <location>
        <begin position="375"/>
        <end position="394"/>
    </location>
</feature>
<feature type="transmembrane region" description="Helical" evidence="7">
    <location>
        <begin position="273"/>
        <end position="299"/>
    </location>
</feature>
<evidence type="ECO:0000313" key="11">
    <source>
        <dbReference type="Proteomes" id="UP000237000"/>
    </source>
</evidence>
<keyword evidence="5 7" id="KW-0472">Membrane</keyword>
<evidence type="ECO:0000259" key="9">
    <source>
        <dbReference type="Pfam" id="PF08370"/>
    </source>
</evidence>
<dbReference type="GO" id="GO:0140359">
    <property type="term" value="F:ABC-type transporter activity"/>
    <property type="evidence" value="ECO:0007669"/>
    <property type="project" value="InterPro"/>
</dbReference>
<dbReference type="InterPro" id="IPR013525">
    <property type="entry name" value="ABC2_TM"/>
</dbReference>
<dbReference type="Gene3D" id="3.40.50.300">
    <property type="entry name" value="P-loop containing nucleotide triphosphate hydrolases"/>
    <property type="match status" value="1"/>
</dbReference>
<reference evidence="11" key="1">
    <citation type="submission" date="2016-06" db="EMBL/GenBank/DDBJ databases">
        <title>Parallel loss of symbiosis genes in relatives of nitrogen-fixing non-legume Parasponia.</title>
        <authorList>
            <person name="Van Velzen R."/>
            <person name="Holmer R."/>
            <person name="Bu F."/>
            <person name="Rutten L."/>
            <person name="Van Zeijl A."/>
            <person name="Liu W."/>
            <person name="Santuari L."/>
            <person name="Cao Q."/>
            <person name="Sharma T."/>
            <person name="Shen D."/>
            <person name="Roswanjaya Y."/>
            <person name="Wardhani T."/>
            <person name="Kalhor M.S."/>
            <person name="Jansen J."/>
            <person name="Van den Hoogen J."/>
            <person name="Gungor B."/>
            <person name="Hartog M."/>
            <person name="Hontelez J."/>
            <person name="Verver J."/>
            <person name="Yang W.-C."/>
            <person name="Schijlen E."/>
            <person name="Repin R."/>
            <person name="Schilthuizen M."/>
            <person name="Schranz E."/>
            <person name="Heidstra R."/>
            <person name="Miyata K."/>
            <person name="Fedorova E."/>
            <person name="Kohlen W."/>
            <person name="Bisseling T."/>
            <person name="Smit S."/>
            <person name="Geurts R."/>
        </authorList>
    </citation>
    <scope>NUCLEOTIDE SEQUENCE [LARGE SCALE GENOMIC DNA]</scope>
    <source>
        <strain evidence="11">cv. RG33-2</strain>
    </source>
</reference>
<dbReference type="EMBL" id="JXTC01000094">
    <property type="protein sequence ID" value="PON89427.1"/>
    <property type="molecule type" value="Genomic_DNA"/>
</dbReference>
<name>A0A2P5EV80_TREOI</name>
<dbReference type="GO" id="GO:0005886">
    <property type="term" value="C:plasma membrane"/>
    <property type="evidence" value="ECO:0007669"/>
    <property type="project" value="UniProtKB-ARBA"/>
</dbReference>
<evidence type="ECO:0000256" key="5">
    <source>
        <dbReference type="ARBA" id="ARBA00023136"/>
    </source>
</evidence>
<comment type="subcellular location">
    <subcellularLocation>
        <location evidence="1">Membrane</location>
        <topology evidence="1">Multi-pass membrane protein</topology>
    </subcellularLocation>
</comment>
<feature type="transmembrane region" description="Helical" evidence="7">
    <location>
        <begin position="311"/>
        <end position="329"/>
    </location>
</feature>
<comment type="caution">
    <text evidence="10">The sequence shown here is derived from an EMBL/GenBank/DDBJ whole genome shotgun (WGS) entry which is preliminary data.</text>
</comment>
<dbReference type="Pfam" id="PF08370">
    <property type="entry name" value="PDR_assoc"/>
    <property type="match status" value="1"/>
</dbReference>
<proteinExistence type="predicted"/>
<dbReference type="SUPFAM" id="SSF52540">
    <property type="entry name" value="P-loop containing nucleoside triphosphate hydrolases"/>
    <property type="match status" value="1"/>
</dbReference>
<evidence type="ECO:0000256" key="7">
    <source>
        <dbReference type="SAM" id="Phobius"/>
    </source>
</evidence>
<evidence type="ECO:0000256" key="2">
    <source>
        <dbReference type="ARBA" id="ARBA00022448"/>
    </source>
</evidence>
<dbReference type="Pfam" id="PF01061">
    <property type="entry name" value="ABC2_membrane"/>
    <property type="match status" value="1"/>
</dbReference>
<dbReference type="InParanoid" id="A0A2P5EV80"/>
<gene>
    <name evidence="10" type="ORF">TorRG33x02_147780</name>
</gene>
<dbReference type="InterPro" id="IPR013581">
    <property type="entry name" value="PDR_assoc"/>
</dbReference>
<evidence type="ECO:0000256" key="3">
    <source>
        <dbReference type="ARBA" id="ARBA00022692"/>
    </source>
</evidence>
<keyword evidence="2" id="KW-0813">Transport</keyword>
<dbReference type="STRING" id="63057.A0A2P5EV80"/>
<dbReference type="AlphaFoldDB" id="A0A2P5EV80"/>
<dbReference type="PANTHER" id="PTHR19241">
    <property type="entry name" value="ATP-BINDING CASSETTE TRANSPORTER"/>
    <property type="match status" value="1"/>
</dbReference>
<feature type="transmembrane region" description="Helical" evidence="7">
    <location>
        <begin position="341"/>
        <end position="363"/>
    </location>
</feature>
<feature type="transmembrane region" description="Helical" evidence="7">
    <location>
        <begin position="236"/>
        <end position="261"/>
    </location>
</feature>
<feature type="transmembrane region" description="Helical" evidence="7">
    <location>
        <begin position="428"/>
        <end position="448"/>
    </location>
</feature>
<organism evidence="10 11">
    <name type="scientific">Trema orientale</name>
    <name type="common">Charcoal tree</name>
    <name type="synonym">Celtis orientalis</name>
    <dbReference type="NCBI Taxonomy" id="63057"/>
    <lineage>
        <taxon>Eukaryota</taxon>
        <taxon>Viridiplantae</taxon>
        <taxon>Streptophyta</taxon>
        <taxon>Embryophyta</taxon>
        <taxon>Tracheophyta</taxon>
        <taxon>Spermatophyta</taxon>
        <taxon>Magnoliopsida</taxon>
        <taxon>eudicotyledons</taxon>
        <taxon>Gunneridae</taxon>
        <taxon>Pentapetalae</taxon>
        <taxon>rosids</taxon>
        <taxon>fabids</taxon>
        <taxon>Rosales</taxon>
        <taxon>Cannabaceae</taxon>
        <taxon>Trema</taxon>
    </lineage>
</organism>
<evidence type="ECO:0000256" key="6">
    <source>
        <dbReference type="SAM" id="MobiDB-lite"/>
    </source>
</evidence>
<accession>A0A2P5EV80</accession>
<evidence type="ECO:0000256" key="1">
    <source>
        <dbReference type="ARBA" id="ARBA00004141"/>
    </source>
</evidence>
<dbReference type="OrthoDB" id="66620at2759"/>
<evidence type="ECO:0000256" key="4">
    <source>
        <dbReference type="ARBA" id="ARBA00022989"/>
    </source>
</evidence>
<feature type="transmembrane region" description="Helical" evidence="7">
    <location>
        <begin position="196"/>
        <end position="216"/>
    </location>
</feature>
<dbReference type="InterPro" id="IPR027417">
    <property type="entry name" value="P-loop_NTPase"/>
</dbReference>
<protein>
    <submittedName>
        <fullName evidence="10">ABC-2 type transporter</fullName>
    </submittedName>
</protein>
<keyword evidence="4 7" id="KW-1133">Transmembrane helix</keyword>
<sequence>MAIISNNSTIGEILVGPAKALFIDEISTGLDSSTAYQIVNSLKRYVHIFDETAVISMLRPAPETYELFDDIILLSDGQIVYQGPRENVLEFFESTGFKCPERKSVADFLQEVTSRKDQAQYRTSKYEPYRFVTVNEFAEAFQSFHMGQKLRDHLSTPFDRSKNHPAALTTQNYGFKQELLKACLSREYLLMNRDSFSYIFQLAKFTFNAAIVATLFMRTEMHHNTVDDGLSYLGPLFFSVVISLLSGLSELSMTIAKLPVFYKQRDLRFYPSWAYAFSTWILKIPMTFLEVAVWVSITYYSIGFDPSVGRLFRQFLLFMLINQMDSALFRTIAANCRNMIVAYPLGLFVLLLLLALGGSLLSRGTVDGIQNIKSWWIWGYWMSPLMYGQTAILVNEFLGKKWSHVLPNSSEPLGIAILRSRGFFTNAYWCWVGLGTLIGFIVLLNILYTLSLTYRNPIEKARAIKYRDPHNDTQESRAGEAIETQQRENRTSHHHAQNMGENQNKKRGMALSFEPHYISFDDVIYSVDRPQNSEIKYTLQFTLMRAINCFKGRKG</sequence>
<evidence type="ECO:0000259" key="8">
    <source>
        <dbReference type="Pfam" id="PF01061"/>
    </source>
</evidence>
<feature type="region of interest" description="Disordered" evidence="6">
    <location>
        <begin position="469"/>
        <end position="505"/>
    </location>
</feature>
<evidence type="ECO:0000313" key="10">
    <source>
        <dbReference type="EMBL" id="PON89427.1"/>
    </source>
</evidence>
<feature type="compositionally biased region" description="Basic and acidic residues" evidence="6">
    <location>
        <begin position="469"/>
        <end position="491"/>
    </location>
</feature>